<name>A0A8H3HXA6_9LECA</name>
<dbReference type="CDD" id="cd06448">
    <property type="entry name" value="L-Ser-dehyd"/>
    <property type="match status" value="1"/>
</dbReference>
<feature type="domain" description="Tryptophan synthase beta chain-like PALP" evidence="11">
    <location>
        <begin position="15"/>
        <end position="316"/>
    </location>
</feature>
<evidence type="ECO:0000256" key="6">
    <source>
        <dbReference type="ARBA" id="ARBA00022432"/>
    </source>
</evidence>
<organism evidence="12 13">
    <name type="scientific">Heterodermia speciosa</name>
    <dbReference type="NCBI Taxonomy" id="116794"/>
    <lineage>
        <taxon>Eukaryota</taxon>
        <taxon>Fungi</taxon>
        <taxon>Dikarya</taxon>
        <taxon>Ascomycota</taxon>
        <taxon>Pezizomycotina</taxon>
        <taxon>Lecanoromycetes</taxon>
        <taxon>OSLEUM clade</taxon>
        <taxon>Lecanoromycetidae</taxon>
        <taxon>Caliciales</taxon>
        <taxon>Physciaceae</taxon>
        <taxon>Heterodermia</taxon>
    </lineage>
</organism>
<dbReference type="EC" id="4.3.1.17" evidence="5"/>
<dbReference type="SUPFAM" id="SSF53686">
    <property type="entry name" value="Tryptophan synthase beta subunit-like PLP-dependent enzymes"/>
    <property type="match status" value="1"/>
</dbReference>
<comment type="cofactor">
    <cofactor evidence="1">
        <name>pyridoxal 5'-phosphate</name>
        <dbReference type="ChEBI" id="CHEBI:597326"/>
    </cofactor>
</comment>
<dbReference type="AlphaFoldDB" id="A0A8H3HXA6"/>
<dbReference type="Gene3D" id="3.40.50.1100">
    <property type="match status" value="2"/>
</dbReference>
<dbReference type="GO" id="GO:0006567">
    <property type="term" value="P:L-threonine catabolic process"/>
    <property type="evidence" value="ECO:0007669"/>
    <property type="project" value="TreeGrafter"/>
</dbReference>
<dbReference type="GO" id="GO:0009097">
    <property type="term" value="P:isoleucine biosynthetic process"/>
    <property type="evidence" value="ECO:0007669"/>
    <property type="project" value="TreeGrafter"/>
</dbReference>
<comment type="caution">
    <text evidence="12">The sequence shown here is derived from an EMBL/GenBank/DDBJ whole genome shotgun (WGS) entry which is preliminary data.</text>
</comment>
<dbReference type="Proteomes" id="UP000664521">
    <property type="component" value="Unassembled WGS sequence"/>
</dbReference>
<dbReference type="FunFam" id="3.40.50.1100:FF:000040">
    <property type="entry name" value="L-serine dehydratase, putative"/>
    <property type="match status" value="1"/>
</dbReference>
<keyword evidence="7" id="KW-0963">Cytoplasm</keyword>
<keyword evidence="6" id="KW-0312">Gluconeogenesis</keyword>
<dbReference type="PANTHER" id="PTHR48078">
    <property type="entry name" value="THREONINE DEHYDRATASE, MITOCHONDRIAL-RELATED"/>
    <property type="match status" value="1"/>
</dbReference>
<dbReference type="OrthoDB" id="7773036at2759"/>
<evidence type="ECO:0000256" key="10">
    <source>
        <dbReference type="ARBA" id="ARBA00049406"/>
    </source>
</evidence>
<evidence type="ECO:0000256" key="1">
    <source>
        <dbReference type="ARBA" id="ARBA00001933"/>
    </source>
</evidence>
<proteinExistence type="inferred from homology"/>
<comment type="subcellular location">
    <subcellularLocation>
        <location evidence="2">Cytoplasm</location>
    </subcellularLocation>
</comment>
<dbReference type="GO" id="GO:0005737">
    <property type="term" value="C:cytoplasm"/>
    <property type="evidence" value="ECO:0007669"/>
    <property type="project" value="UniProtKB-SubCell"/>
</dbReference>
<accession>A0A8H3HXA6</accession>
<evidence type="ECO:0000256" key="2">
    <source>
        <dbReference type="ARBA" id="ARBA00004496"/>
    </source>
</evidence>
<dbReference type="InterPro" id="IPR000634">
    <property type="entry name" value="Ser/Thr_deHydtase_PyrdxlP-BS"/>
</dbReference>
<keyword evidence="13" id="KW-1185">Reference proteome</keyword>
<keyword evidence="8" id="KW-0663">Pyridoxal phosphate</keyword>
<dbReference type="GO" id="GO:0003941">
    <property type="term" value="F:L-serine ammonia-lyase activity"/>
    <property type="evidence" value="ECO:0007669"/>
    <property type="project" value="UniProtKB-EC"/>
</dbReference>
<comment type="similarity">
    <text evidence="4">Belongs to the serine/threonine dehydratase family.</text>
</comment>
<keyword evidence="9" id="KW-0456">Lyase</keyword>
<dbReference type="PANTHER" id="PTHR48078:SF2">
    <property type="entry name" value="CATABOLIC L-SERINE_THREONINE DEHYDRATASE"/>
    <property type="match status" value="1"/>
</dbReference>
<sequence>MAGTEQAELPKPWVETPLIESAALSKAAGCRIFLKLENLQPSGSFKSRGIGNFLRTHLEAHPPPASSHFYSSSGGNAGLACVTSAVLLQCPSTVVVPRTTSDFMIAKIRAAGASEVIQHGDSWKEADAYLREEVMAKDPAGVHVHPFDSRFVWEGHSTLITEVKQQMEQNGAGIPDAIVCSVGGGGLFAGVAMGLEREGWESVKVLAMETEGAHSLHESVRAGRLVALEKVTSIAKTLGAKMVCEKAFELSKKDTVTSVVLSDAEAAMGCWRLADDERIMVEPACGVSLAICYDGRLKKLLPKLGKDSKVVIVVCGGADVSLSMLMQWKKQYGWIEKQTTRNSQVPSTSTVSANGYP</sequence>
<comment type="pathway">
    <text evidence="3">Carbohydrate biosynthesis; gluconeogenesis.</text>
</comment>
<evidence type="ECO:0000313" key="12">
    <source>
        <dbReference type="EMBL" id="CAF9906262.1"/>
    </source>
</evidence>
<evidence type="ECO:0000313" key="13">
    <source>
        <dbReference type="Proteomes" id="UP000664521"/>
    </source>
</evidence>
<dbReference type="GO" id="GO:0006565">
    <property type="term" value="P:L-serine catabolic process"/>
    <property type="evidence" value="ECO:0007669"/>
    <property type="project" value="TreeGrafter"/>
</dbReference>
<dbReference type="GO" id="GO:0006094">
    <property type="term" value="P:gluconeogenesis"/>
    <property type="evidence" value="ECO:0007669"/>
    <property type="project" value="UniProtKB-KW"/>
</dbReference>
<evidence type="ECO:0000256" key="7">
    <source>
        <dbReference type="ARBA" id="ARBA00022490"/>
    </source>
</evidence>
<gene>
    <name evidence="12" type="primary">CHA1</name>
    <name evidence="12" type="ORF">HETSPECPRED_006124</name>
</gene>
<dbReference type="InterPro" id="IPR050147">
    <property type="entry name" value="Ser/Thr_Dehydratase"/>
</dbReference>
<dbReference type="EMBL" id="CAJPDS010000004">
    <property type="protein sequence ID" value="CAF9906262.1"/>
    <property type="molecule type" value="Genomic_DNA"/>
</dbReference>
<evidence type="ECO:0000256" key="5">
    <source>
        <dbReference type="ARBA" id="ARBA00012093"/>
    </source>
</evidence>
<evidence type="ECO:0000256" key="8">
    <source>
        <dbReference type="ARBA" id="ARBA00022898"/>
    </source>
</evidence>
<evidence type="ECO:0000256" key="3">
    <source>
        <dbReference type="ARBA" id="ARBA00004742"/>
    </source>
</evidence>
<dbReference type="GO" id="GO:0004794">
    <property type="term" value="F:threonine deaminase activity"/>
    <property type="evidence" value="ECO:0007669"/>
    <property type="project" value="TreeGrafter"/>
</dbReference>
<dbReference type="GO" id="GO:0030170">
    <property type="term" value="F:pyridoxal phosphate binding"/>
    <property type="evidence" value="ECO:0007669"/>
    <property type="project" value="InterPro"/>
</dbReference>
<evidence type="ECO:0000256" key="9">
    <source>
        <dbReference type="ARBA" id="ARBA00023239"/>
    </source>
</evidence>
<dbReference type="InterPro" id="IPR036052">
    <property type="entry name" value="TrpB-like_PALP_sf"/>
</dbReference>
<dbReference type="PROSITE" id="PS00165">
    <property type="entry name" value="DEHYDRATASE_SER_THR"/>
    <property type="match status" value="1"/>
</dbReference>
<comment type="catalytic activity">
    <reaction evidence="10">
        <text>L-serine = pyruvate + NH4(+)</text>
        <dbReference type="Rhea" id="RHEA:19169"/>
        <dbReference type="ChEBI" id="CHEBI:15361"/>
        <dbReference type="ChEBI" id="CHEBI:28938"/>
        <dbReference type="ChEBI" id="CHEBI:33384"/>
        <dbReference type="EC" id="4.3.1.17"/>
    </reaction>
</comment>
<evidence type="ECO:0000256" key="4">
    <source>
        <dbReference type="ARBA" id="ARBA00010869"/>
    </source>
</evidence>
<reference evidence="12" key="1">
    <citation type="submission" date="2021-03" db="EMBL/GenBank/DDBJ databases">
        <authorList>
            <person name="Tagirdzhanova G."/>
        </authorList>
    </citation>
    <scope>NUCLEOTIDE SEQUENCE</scope>
</reference>
<dbReference type="Pfam" id="PF00291">
    <property type="entry name" value="PALP"/>
    <property type="match status" value="1"/>
</dbReference>
<evidence type="ECO:0000259" key="11">
    <source>
        <dbReference type="Pfam" id="PF00291"/>
    </source>
</evidence>
<protein>
    <recommendedName>
        <fullName evidence="5">L-serine ammonia-lyase</fullName>
        <ecNumber evidence="5">4.3.1.17</ecNumber>
    </recommendedName>
</protein>
<dbReference type="InterPro" id="IPR001926">
    <property type="entry name" value="TrpB-like_PALP"/>
</dbReference>